<dbReference type="AlphaFoldDB" id="A0A368YCB1"/>
<reference evidence="1 2" key="1">
    <citation type="submission" date="2018-07" db="EMBL/GenBank/DDBJ databases">
        <title>Genomic Encyclopedia of Type Strains, Phase IV (KMG-IV): sequencing the most valuable type-strain genomes for metagenomic binning, comparative biology and taxonomic classification.</title>
        <authorList>
            <person name="Goeker M."/>
        </authorList>
    </citation>
    <scope>NUCLEOTIDE SEQUENCE [LARGE SCALE GENOMIC DNA]</scope>
    <source>
        <strain evidence="1 2">DSM 21634</strain>
    </source>
</reference>
<name>A0A368YCB1_9BURK</name>
<organism evidence="1 2">
    <name type="scientific">Pseudorhodoferax soli</name>
    <dbReference type="NCBI Taxonomy" id="545864"/>
    <lineage>
        <taxon>Bacteria</taxon>
        <taxon>Pseudomonadati</taxon>
        <taxon>Pseudomonadota</taxon>
        <taxon>Betaproteobacteria</taxon>
        <taxon>Burkholderiales</taxon>
        <taxon>Comamonadaceae</taxon>
    </lineage>
</organism>
<dbReference type="SUPFAM" id="SSF109604">
    <property type="entry name" value="HD-domain/PDEase-like"/>
    <property type="match status" value="1"/>
</dbReference>
<sequence length="329" mass="35841">MAVQPTAVPHPQDAEYEDLLGLWAELESGLSTLLLRPRQVAEFPHKVRQYDRWMQDLLQHDMDTGLYLLYQLAANRTLGYSSAHALVCGVLCHVLAAEMALPQAERDSLVGAALTMNLSMTALQNRLAEQTEAPGAEQKEQIDAHAQTGSMLLGRLGVGDADWLQVVALHHESLPSAALETLPPVQRLARILQVVDRYAAMISPRKSRAARSVIETVRAMLGRGDVAREAAGMALVRAVGLCPPGSFVRLDSGEVALVLRRGRQANHPLVATVLGRSGDKLMTPRLQRIGHGGPAIQSALTPELLRNRVRINHQALLRQGLQAERTHAA</sequence>
<dbReference type="Pfam" id="PF13487">
    <property type="entry name" value="HD_5"/>
    <property type="match status" value="1"/>
</dbReference>
<dbReference type="EMBL" id="QPJK01000001">
    <property type="protein sequence ID" value="RCW75824.1"/>
    <property type="molecule type" value="Genomic_DNA"/>
</dbReference>
<comment type="caution">
    <text evidence="1">The sequence shown here is derived from an EMBL/GenBank/DDBJ whole genome shotgun (WGS) entry which is preliminary data.</text>
</comment>
<protein>
    <recommendedName>
        <fullName evidence="3">Phosphodiesterase</fullName>
    </recommendedName>
</protein>
<dbReference type="Gene3D" id="1.10.3210.10">
    <property type="entry name" value="Hypothetical protein af1432"/>
    <property type="match status" value="1"/>
</dbReference>
<evidence type="ECO:0008006" key="3">
    <source>
        <dbReference type="Google" id="ProtNLM"/>
    </source>
</evidence>
<evidence type="ECO:0000313" key="1">
    <source>
        <dbReference type="EMBL" id="RCW75824.1"/>
    </source>
</evidence>
<evidence type="ECO:0000313" key="2">
    <source>
        <dbReference type="Proteomes" id="UP000252884"/>
    </source>
</evidence>
<keyword evidence="2" id="KW-1185">Reference proteome</keyword>
<dbReference type="Proteomes" id="UP000252884">
    <property type="component" value="Unassembled WGS sequence"/>
</dbReference>
<gene>
    <name evidence="1" type="ORF">DES41_101426</name>
</gene>
<dbReference type="RefSeq" id="WP_114465452.1">
    <property type="nucleotide sequence ID" value="NZ_QPJK01000001.1"/>
</dbReference>
<dbReference type="OrthoDB" id="9774747at2"/>
<proteinExistence type="predicted"/>
<accession>A0A368YCB1</accession>